<dbReference type="EMBL" id="JAUCMV010000004">
    <property type="protein sequence ID" value="KAK0402266.1"/>
    <property type="molecule type" value="Genomic_DNA"/>
</dbReference>
<organism evidence="1 2">
    <name type="scientific">Steinernema hermaphroditum</name>
    <dbReference type="NCBI Taxonomy" id="289476"/>
    <lineage>
        <taxon>Eukaryota</taxon>
        <taxon>Metazoa</taxon>
        <taxon>Ecdysozoa</taxon>
        <taxon>Nematoda</taxon>
        <taxon>Chromadorea</taxon>
        <taxon>Rhabditida</taxon>
        <taxon>Tylenchina</taxon>
        <taxon>Panagrolaimomorpha</taxon>
        <taxon>Strongyloidoidea</taxon>
        <taxon>Steinernematidae</taxon>
        <taxon>Steinernema</taxon>
    </lineage>
</organism>
<comment type="caution">
    <text evidence="1">The sequence shown here is derived from an EMBL/GenBank/DDBJ whole genome shotgun (WGS) entry which is preliminary data.</text>
</comment>
<sequence>MAFQIITSVSPSLCFSTYFSHFQPSNDASVRMMDTVELALRKFQIRCEKAGLRNDKLFVELPQQVTVDTATNRATSSNNKTFVMPTESEMWDTAEAKKMRGNVNLVFFNNRREAERNEQETSTEQSISLLEL</sequence>
<proteinExistence type="predicted"/>
<reference evidence="1" key="1">
    <citation type="submission" date="2023-06" db="EMBL/GenBank/DDBJ databases">
        <title>Genomic analysis of the entomopathogenic nematode Steinernema hermaphroditum.</title>
        <authorList>
            <person name="Schwarz E.M."/>
            <person name="Heppert J.K."/>
            <person name="Baniya A."/>
            <person name="Schwartz H.T."/>
            <person name="Tan C.-H."/>
            <person name="Antoshechkin I."/>
            <person name="Sternberg P.W."/>
            <person name="Goodrich-Blair H."/>
            <person name="Dillman A.R."/>
        </authorList>
    </citation>
    <scope>NUCLEOTIDE SEQUENCE</scope>
    <source>
        <strain evidence="1">PS9179</strain>
        <tissue evidence="1">Whole animal</tissue>
    </source>
</reference>
<dbReference type="Proteomes" id="UP001175271">
    <property type="component" value="Unassembled WGS sequence"/>
</dbReference>
<name>A0AA39HBM5_9BILA</name>
<evidence type="ECO:0000313" key="2">
    <source>
        <dbReference type="Proteomes" id="UP001175271"/>
    </source>
</evidence>
<gene>
    <name evidence="1" type="ORF">QR680_016240</name>
</gene>
<evidence type="ECO:0000313" key="1">
    <source>
        <dbReference type="EMBL" id="KAK0402266.1"/>
    </source>
</evidence>
<accession>A0AA39HBM5</accession>
<dbReference type="AlphaFoldDB" id="A0AA39HBM5"/>
<keyword evidence="2" id="KW-1185">Reference proteome</keyword>
<protein>
    <submittedName>
        <fullName evidence="1">Uncharacterized protein</fullName>
    </submittedName>
</protein>